<dbReference type="EMBL" id="BRYA01000276">
    <property type="protein sequence ID" value="GMI46032.1"/>
    <property type="molecule type" value="Genomic_DNA"/>
</dbReference>
<dbReference type="Pfam" id="PF04506">
    <property type="entry name" value="Rft-1"/>
    <property type="match status" value="2"/>
</dbReference>
<dbReference type="AlphaFoldDB" id="A0A9W7LDV8"/>
<evidence type="ECO:0000256" key="1">
    <source>
        <dbReference type="ARBA" id="ARBA00004477"/>
    </source>
</evidence>
<accession>A0A9W7LDV8</accession>
<evidence type="ECO:0000256" key="9">
    <source>
        <dbReference type="ARBA" id="ARBA00045912"/>
    </source>
</evidence>
<dbReference type="GO" id="GO:0006488">
    <property type="term" value="P:dolichol-linked oligosaccharide biosynthetic process"/>
    <property type="evidence" value="ECO:0007669"/>
    <property type="project" value="InterPro"/>
</dbReference>
<evidence type="ECO:0000256" key="8">
    <source>
        <dbReference type="ARBA" id="ARBA00044793"/>
    </source>
</evidence>
<evidence type="ECO:0000256" key="6">
    <source>
        <dbReference type="ARBA" id="ARBA00022989"/>
    </source>
</evidence>
<keyword evidence="6 10" id="KW-1133">Transmembrane helix</keyword>
<dbReference type="OrthoDB" id="10656508at2759"/>
<comment type="function">
    <text evidence="9">Intramembrane glycolipid transporter that operates in the biosynthetic pathway of dolichol-linked oligosaccharides, the glycan precursors employed in protein asparagine (N)-glycosylation. The sequential addition of sugars to dolichol pyrophosphate produces dolichol-linked oligosaccharides containing fourteen sugars, including two GlcNAcs, nine mannoses and three glucoses. Once assembled, the oligosaccharide is transferred from the lipid to nascent proteins by oligosaccharyltransferases. The assembly of dolichol-linked oligosaccharides begins on the cytosolic side of the endoplasmic reticulum membrane and finishes in its lumen. RFT1 could mediate the translocation of the cytosolically oriented intermediate DolPP-GlcNAc2Man5, produced by ALG11, into the ER lumen where dolichol-linked oligosaccharides assembly continues. However, the intramembrane lipid transporter activity could not be confirmed in vitro.</text>
</comment>
<dbReference type="InterPro" id="IPR007594">
    <property type="entry name" value="RFT1"/>
</dbReference>
<name>A0A9W7LDV8_9STRA</name>
<comment type="pathway">
    <text evidence="2">Protein modification; protein glycosylation.</text>
</comment>
<evidence type="ECO:0000256" key="5">
    <source>
        <dbReference type="ARBA" id="ARBA00022824"/>
    </source>
</evidence>
<dbReference type="PANTHER" id="PTHR13117:SF5">
    <property type="entry name" value="PROTEIN RFT1 HOMOLOG"/>
    <property type="match status" value="1"/>
</dbReference>
<dbReference type="PANTHER" id="PTHR13117">
    <property type="entry name" value="ENDOPLASMIC RETICULUM MULTISPAN TRANSMEMBRANE PROTEIN-RELATED"/>
    <property type="match status" value="1"/>
</dbReference>
<feature type="transmembrane region" description="Helical" evidence="10">
    <location>
        <begin position="324"/>
        <end position="345"/>
    </location>
</feature>
<comment type="subcellular location">
    <subcellularLocation>
        <location evidence="1">Endoplasmic reticulum membrane</location>
        <topology evidence="1">Multi-pass membrane protein</topology>
    </subcellularLocation>
</comment>
<gene>
    <name evidence="11" type="ORF">TrCOL_g12748</name>
</gene>
<evidence type="ECO:0000256" key="2">
    <source>
        <dbReference type="ARBA" id="ARBA00004922"/>
    </source>
</evidence>
<organism evidence="11 12">
    <name type="scientific">Triparma columacea</name>
    <dbReference type="NCBI Taxonomy" id="722753"/>
    <lineage>
        <taxon>Eukaryota</taxon>
        <taxon>Sar</taxon>
        <taxon>Stramenopiles</taxon>
        <taxon>Ochrophyta</taxon>
        <taxon>Bolidophyceae</taxon>
        <taxon>Parmales</taxon>
        <taxon>Triparmaceae</taxon>
        <taxon>Triparma</taxon>
    </lineage>
</organism>
<keyword evidence="12" id="KW-1185">Reference proteome</keyword>
<evidence type="ECO:0000256" key="3">
    <source>
        <dbReference type="ARBA" id="ARBA00010288"/>
    </source>
</evidence>
<comment type="caution">
    <text evidence="11">The sequence shown here is derived from an EMBL/GenBank/DDBJ whole genome shotgun (WGS) entry which is preliminary data.</text>
</comment>
<evidence type="ECO:0000256" key="7">
    <source>
        <dbReference type="ARBA" id="ARBA00023136"/>
    </source>
</evidence>
<proteinExistence type="inferred from homology"/>
<keyword evidence="4 10" id="KW-0812">Transmembrane</keyword>
<dbReference type="GO" id="GO:0005789">
    <property type="term" value="C:endoplasmic reticulum membrane"/>
    <property type="evidence" value="ECO:0007669"/>
    <property type="project" value="UniProtKB-SubCell"/>
</dbReference>
<feature type="transmembrane region" description="Helical" evidence="10">
    <location>
        <begin position="282"/>
        <end position="304"/>
    </location>
</feature>
<evidence type="ECO:0000313" key="12">
    <source>
        <dbReference type="Proteomes" id="UP001165065"/>
    </source>
</evidence>
<dbReference type="Proteomes" id="UP001165065">
    <property type="component" value="Unassembled WGS sequence"/>
</dbReference>
<sequence length="861" mass="91651">MTTTKTSATYLPPSFHSTLTESLELFRTTLNFTLQDTAFRTYSKTYSKNGDPRPNRTTTDILYLPFYLTASLTLLHLLYSLIFPSPLFLPVFLTLLSCVLESINYPNLCALLLSDPSHKQACVSGSNAVRTICILLSLRYLTPGEGGYENLHAIGNLAQALSLLAACTAISGGPTLPPTPTRVISELLSRSSTFLHYLGNSLIQHVMTAADGVYLSSVSGTPEDITNYRKTERIGGIVVRVVLAPMVEQFKSKLVVTLGSSGSSSSSSSSSRFKKTSQVYSSYLRASLILATLVSTYVPPYLPLILPLILPTADSGLIKSMGNYAHYVSTLAVLGITETYLHILAPPSSLTVGHGGLARALGAAGFAATAAVKGGRGGGGGVVCAMTVQAIVRATYCWAWEAIESLELFRTTLNFTLQDTAFRTYSKTYSKTYKDGTYKDGDPRPNRTNSTTTDILYLPFYLTASLTLVHLLYSLIFPSPLFLPVFLNLLSCVLESINYPNLCFLLLSDPSHKQACVSGSNAVRTICILLSLRYLNPGEGGYENLHALGNLAQALSLLAACTAISGGPTLPPTPTRVISELLSRSSTFLHYLGNSLIQHVMTAADGVYLSSVSGTPEDITNYRKTERIGGIVVRVVLAPMVEQFKSKLVVTLGSSGSSSSSSSSSSSRFKKTRQVYSSYLRASLILATLVSTYVPPYLPLILPLILPTADLRLIKSMGNYAHYVSTLAVLGITETYLHILAPPSSLTVGHGGLARALGAAGFAATAGVKGGGGGVVCAMTVQAIVRATYCWAWEAIGRGGWGGGFNKAMITAGIAAGIVRTEGFGGGGTWGGFAKGAVMAGGWTAMVVRDIVKEKRTRGVK</sequence>
<feature type="transmembrane region" description="Helical" evidence="10">
    <location>
        <begin position="720"/>
        <end position="741"/>
    </location>
</feature>
<feature type="transmembrane region" description="Helical" evidence="10">
    <location>
        <begin position="455"/>
        <end position="476"/>
    </location>
</feature>
<reference evidence="12" key="1">
    <citation type="journal article" date="2023" name="Commun. Biol.">
        <title>Genome analysis of Parmales, the sister group of diatoms, reveals the evolutionary specialization of diatoms from phago-mixotrophs to photoautotrophs.</title>
        <authorList>
            <person name="Ban H."/>
            <person name="Sato S."/>
            <person name="Yoshikawa S."/>
            <person name="Yamada K."/>
            <person name="Nakamura Y."/>
            <person name="Ichinomiya M."/>
            <person name="Sato N."/>
            <person name="Blanc-Mathieu R."/>
            <person name="Endo H."/>
            <person name="Kuwata A."/>
            <person name="Ogata H."/>
        </authorList>
    </citation>
    <scope>NUCLEOTIDE SEQUENCE [LARGE SCALE GENOMIC DNA]</scope>
</reference>
<feature type="transmembrane region" description="Helical" evidence="10">
    <location>
        <begin position="61"/>
        <end position="82"/>
    </location>
</feature>
<protein>
    <recommendedName>
        <fullName evidence="8">Man(5)GlcNAc(2)-PP-dolichol translocation protein RFT1</fullName>
    </recommendedName>
</protein>
<feature type="transmembrane region" description="Helical" evidence="10">
    <location>
        <begin position="678"/>
        <end position="700"/>
    </location>
</feature>
<evidence type="ECO:0000256" key="4">
    <source>
        <dbReference type="ARBA" id="ARBA00022692"/>
    </source>
</evidence>
<comment type="similarity">
    <text evidence="3">Belongs to the RFT1 family.</text>
</comment>
<keyword evidence="5" id="KW-0256">Endoplasmic reticulum</keyword>
<keyword evidence="7 10" id="KW-0472">Membrane</keyword>
<evidence type="ECO:0000256" key="10">
    <source>
        <dbReference type="SAM" id="Phobius"/>
    </source>
</evidence>
<evidence type="ECO:0000313" key="11">
    <source>
        <dbReference type="EMBL" id="GMI46032.1"/>
    </source>
</evidence>
<dbReference type="GO" id="GO:0034203">
    <property type="term" value="P:glycolipid translocation"/>
    <property type="evidence" value="ECO:0007669"/>
    <property type="project" value="TreeGrafter"/>
</dbReference>